<dbReference type="RefSeq" id="WP_109870482.1">
    <property type="nucleotide sequence ID" value="NZ_QGNA01000002.1"/>
</dbReference>
<keyword evidence="4" id="KW-1185">Reference proteome</keyword>
<feature type="transmembrane region" description="Helical" evidence="2">
    <location>
        <begin position="62"/>
        <end position="82"/>
    </location>
</feature>
<gene>
    <name evidence="3" type="ORF">DFH01_11065</name>
</gene>
<feature type="transmembrane region" description="Helical" evidence="2">
    <location>
        <begin position="31"/>
        <end position="50"/>
    </location>
</feature>
<sequence>MSEVGAETQRPAAPAPPAMAEPAASNWRRTALVHLAMVVAALLGIAYTSLARPAADQPGGGVFWVWIALVPAYFAACLWHGWARASAERMRTRLVVTQALHWLAFLVAMYVMLTPEVRGVLNDNAVGLMLLSLLAMGTFVAGVHAWSAAICATGVLLALAIPVIAWLDENVVLLLVGLSLVVLVGGAVLYYRRLRPAH</sequence>
<protein>
    <submittedName>
        <fullName evidence="3">Uncharacterized protein</fullName>
    </submittedName>
</protein>
<evidence type="ECO:0000256" key="2">
    <source>
        <dbReference type="SAM" id="Phobius"/>
    </source>
</evidence>
<name>A0A317FE63_9PROT</name>
<keyword evidence="2" id="KW-1133">Transmembrane helix</keyword>
<proteinExistence type="predicted"/>
<accession>A0A317FE63</accession>
<feature type="transmembrane region" description="Helical" evidence="2">
    <location>
        <begin position="173"/>
        <end position="191"/>
    </location>
</feature>
<dbReference type="AlphaFoldDB" id="A0A317FE63"/>
<feature type="transmembrane region" description="Helical" evidence="2">
    <location>
        <begin position="94"/>
        <end position="113"/>
    </location>
</feature>
<evidence type="ECO:0000313" key="4">
    <source>
        <dbReference type="Proteomes" id="UP000245765"/>
    </source>
</evidence>
<evidence type="ECO:0000313" key="3">
    <source>
        <dbReference type="EMBL" id="PWS37374.1"/>
    </source>
</evidence>
<keyword evidence="2" id="KW-0812">Transmembrane</keyword>
<dbReference type="OrthoDB" id="7375506at2"/>
<organism evidence="3 4">
    <name type="scientific">Falsiroseomonas bella</name>
    <dbReference type="NCBI Taxonomy" id="2184016"/>
    <lineage>
        <taxon>Bacteria</taxon>
        <taxon>Pseudomonadati</taxon>
        <taxon>Pseudomonadota</taxon>
        <taxon>Alphaproteobacteria</taxon>
        <taxon>Acetobacterales</taxon>
        <taxon>Roseomonadaceae</taxon>
        <taxon>Falsiroseomonas</taxon>
    </lineage>
</organism>
<keyword evidence="2" id="KW-0472">Membrane</keyword>
<reference evidence="4" key="1">
    <citation type="submission" date="2018-05" db="EMBL/GenBank/DDBJ databases">
        <authorList>
            <person name="Du Z."/>
            <person name="Wang X."/>
        </authorList>
    </citation>
    <scope>NUCLEOTIDE SEQUENCE [LARGE SCALE GENOMIC DNA]</scope>
    <source>
        <strain evidence="4">CQN31</strain>
    </source>
</reference>
<feature type="transmembrane region" description="Helical" evidence="2">
    <location>
        <begin position="148"/>
        <end position="167"/>
    </location>
</feature>
<dbReference type="EMBL" id="QGNA01000002">
    <property type="protein sequence ID" value="PWS37374.1"/>
    <property type="molecule type" value="Genomic_DNA"/>
</dbReference>
<comment type="caution">
    <text evidence="3">The sequence shown here is derived from an EMBL/GenBank/DDBJ whole genome shotgun (WGS) entry which is preliminary data.</text>
</comment>
<dbReference type="Proteomes" id="UP000245765">
    <property type="component" value="Unassembled WGS sequence"/>
</dbReference>
<evidence type="ECO:0000256" key="1">
    <source>
        <dbReference type="SAM" id="MobiDB-lite"/>
    </source>
</evidence>
<feature type="transmembrane region" description="Helical" evidence="2">
    <location>
        <begin position="125"/>
        <end position="143"/>
    </location>
</feature>
<feature type="region of interest" description="Disordered" evidence="1">
    <location>
        <begin position="1"/>
        <end position="20"/>
    </location>
</feature>